<reference evidence="7" key="1">
    <citation type="submission" date="2015-07" db="EMBL/GenBank/DDBJ databases">
        <authorList>
            <person name="Teixeira M.M."/>
            <person name="Souza R.C."/>
            <person name="Almeida L.G."/>
            <person name="Vicente V.A."/>
            <person name="de Hoog S."/>
            <person name="Bocca A.L."/>
            <person name="de Almeida S.R."/>
            <person name="Vasconcelos A.T."/>
            <person name="Felipe M.S."/>
        </authorList>
    </citation>
    <scope>NUCLEOTIDE SEQUENCE [LARGE SCALE GENOMIC DNA]</scope>
    <source>
        <strain evidence="7">KSF</strain>
    </source>
</reference>
<dbReference type="GO" id="GO:0050104">
    <property type="term" value="F:L-gulonate 3-dehydrogenase activity"/>
    <property type="evidence" value="ECO:0007669"/>
    <property type="project" value="TreeGrafter"/>
</dbReference>
<protein>
    <submittedName>
        <fullName evidence="6">3-hydroxyacyl-CoA dehyrogenase</fullName>
    </submittedName>
</protein>
<dbReference type="SUPFAM" id="SSF51735">
    <property type="entry name" value="NAD(P)-binding Rossmann-fold domains"/>
    <property type="match status" value="1"/>
</dbReference>
<dbReference type="STRING" id="86049.A0A1C1C7Z0"/>
<feature type="region of interest" description="Disordered" evidence="3">
    <location>
        <begin position="334"/>
        <end position="355"/>
    </location>
</feature>
<evidence type="ECO:0000256" key="3">
    <source>
        <dbReference type="SAM" id="MobiDB-lite"/>
    </source>
</evidence>
<dbReference type="InterPro" id="IPR008927">
    <property type="entry name" value="6-PGluconate_DH-like_C_sf"/>
</dbReference>
<feature type="domain" description="3-hydroxyacyl-CoA dehydrogenase NAD binding" evidence="5">
    <location>
        <begin position="23"/>
        <end position="167"/>
    </location>
</feature>
<accession>A0A1C1C7Z0</accession>
<dbReference type="OrthoDB" id="2021159at2759"/>
<dbReference type="Proteomes" id="UP000094526">
    <property type="component" value="Unassembled WGS sequence"/>
</dbReference>
<keyword evidence="7" id="KW-1185">Reference proteome</keyword>
<dbReference type="VEuPathDB" id="FungiDB:CLCR_05945"/>
<dbReference type="InterPro" id="IPR036291">
    <property type="entry name" value="NAD(P)-bd_dom_sf"/>
</dbReference>
<dbReference type="SUPFAM" id="SSF48179">
    <property type="entry name" value="6-phosphogluconate dehydrogenase C-terminal domain-like"/>
    <property type="match status" value="1"/>
</dbReference>
<dbReference type="PANTHER" id="PTHR48075">
    <property type="entry name" value="3-HYDROXYACYL-COA DEHYDROGENASE FAMILY PROTEIN"/>
    <property type="match status" value="1"/>
</dbReference>
<evidence type="ECO:0000256" key="2">
    <source>
        <dbReference type="ARBA" id="ARBA00023002"/>
    </source>
</evidence>
<evidence type="ECO:0000256" key="1">
    <source>
        <dbReference type="ARBA" id="ARBA00009463"/>
    </source>
</evidence>
<dbReference type="VEuPathDB" id="FungiDB:G647_07302"/>
<gene>
    <name evidence="6" type="ORF">CLCR_05945</name>
</gene>
<dbReference type="PANTHER" id="PTHR48075:SF1">
    <property type="entry name" value="LAMBDA-CRYSTALLIN HOMOLOG"/>
    <property type="match status" value="1"/>
</dbReference>
<evidence type="ECO:0000259" key="4">
    <source>
        <dbReference type="Pfam" id="PF00725"/>
    </source>
</evidence>
<dbReference type="Gene3D" id="3.40.50.720">
    <property type="entry name" value="NAD(P)-binding Rossmann-like Domain"/>
    <property type="match status" value="1"/>
</dbReference>
<evidence type="ECO:0000313" key="7">
    <source>
        <dbReference type="Proteomes" id="UP000094526"/>
    </source>
</evidence>
<dbReference type="GO" id="GO:0070403">
    <property type="term" value="F:NAD+ binding"/>
    <property type="evidence" value="ECO:0007669"/>
    <property type="project" value="InterPro"/>
</dbReference>
<dbReference type="GO" id="GO:0006631">
    <property type="term" value="P:fatty acid metabolic process"/>
    <property type="evidence" value="ECO:0007669"/>
    <property type="project" value="InterPro"/>
</dbReference>
<name>A0A1C1C7Z0_9EURO</name>
<sequence>MSPEEKTTPAAAAAALPHGDQHIALIGLGAIGISFLALHLTYTSATISVYDPRPDLQDHVASMLPLYMPRGGGGGGGTTRSDTDTDTDIISSLVTSRRLRFCTSLGDAVSRATIIQEQGPETLSFKQSTWSEVLRHTASITPAPHLWSSTSGIPASKQLEHLQQQQQQEGAVSISDAVSRSARSRLLVVHPFNPPHLMPLLELVPSPHTSAEAVTFAESYFRAVSSVHQPITIKRETAGFVANRLSFILFREACSLVARGVCTVEELDEVVRASLGPRWAVGGPFRMYNFGGGPRGMAGFLDNIGGAIRGVWEDVDRQGRQGGSVMMEGMGVHERGHEGGRESVHGGGRDDEEEAAVRDWKRIVTEQTIQAYGVPSPQDVRARDHALVEVVGLQVRLEAESKEKEKETRSVR</sequence>
<dbReference type="InterPro" id="IPR006176">
    <property type="entry name" value="3-OHacyl-CoA_DH_NAD-bd"/>
</dbReference>
<dbReference type="AlphaFoldDB" id="A0A1C1C7Z0"/>
<organism evidence="6 7">
    <name type="scientific">Cladophialophora carrionii</name>
    <dbReference type="NCBI Taxonomy" id="86049"/>
    <lineage>
        <taxon>Eukaryota</taxon>
        <taxon>Fungi</taxon>
        <taxon>Dikarya</taxon>
        <taxon>Ascomycota</taxon>
        <taxon>Pezizomycotina</taxon>
        <taxon>Eurotiomycetes</taxon>
        <taxon>Chaetothyriomycetidae</taxon>
        <taxon>Chaetothyriales</taxon>
        <taxon>Herpotrichiellaceae</taxon>
        <taxon>Cladophialophora</taxon>
    </lineage>
</organism>
<dbReference type="InterPro" id="IPR013328">
    <property type="entry name" value="6PGD_dom2"/>
</dbReference>
<comment type="similarity">
    <text evidence="1">Belongs to the 3-hydroxyacyl-CoA dehydrogenase family.</text>
</comment>
<proteinExistence type="inferred from homology"/>
<evidence type="ECO:0000313" key="6">
    <source>
        <dbReference type="EMBL" id="OCT44630.1"/>
    </source>
</evidence>
<comment type="caution">
    <text evidence="6">The sequence shown here is derived from an EMBL/GenBank/DDBJ whole genome shotgun (WGS) entry which is preliminary data.</text>
</comment>
<dbReference type="Pfam" id="PF02737">
    <property type="entry name" value="3HCDH_N"/>
    <property type="match status" value="2"/>
</dbReference>
<keyword evidence="2" id="KW-0560">Oxidoreductase</keyword>
<dbReference type="Pfam" id="PF00725">
    <property type="entry name" value="3HCDH"/>
    <property type="match status" value="1"/>
</dbReference>
<dbReference type="Gene3D" id="1.10.1040.10">
    <property type="entry name" value="N-(1-d-carboxylethyl)-l-norvaline Dehydrogenase, domain 2"/>
    <property type="match status" value="1"/>
</dbReference>
<dbReference type="InterPro" id="IPR006108">
    <property type="entry name" value="3HC_DH_C"/>
</dbReference>
<feature type="domain" description="3-hydroxyacyl-CoA dehydrogenase NAD binding" evidence="5">
    <location>
        <begin position="181"/>
        <end position="225"/>
    </location>
</feature>
<feature type="domain" description="3-hydroxyacyl-CoA dehydrogenase C-terminal" evidence="4">
    <location>
        <begin position="239"/>
        <end position="300"/>
    </location>
</feature>
<dbReference type="EMBL" id="LGRB01000020">
    <property type="protein sequence ID" value="OCT44630.1"/>
    <property type="molecule type" value="Genomic_DNA"/>
</dbReference>
<evidence type="ECO:0000259" key="5">
    <source>
        <dbReference type="Pfam" id="PF02737"/>
    </source>
</evidence>